<sequence length="55" mass="6381">MNVLTRAFNPIFQTEAAKEISNRHSYYLHGLLTILEDFKRTSRNEQAGQRKNGKS</sequence>
<proteinExistence type="predicted"/>
<gene>
    <name evidence="1" type="ORF">L211DRAFT_842158</name>
</gene>
<protein>
    <submittedName>
        <fullName evidence="1">Uncharacterized protein</fullName>
    </submittedName>
</protein>
<dbReference type="EMBL" id="ML121579">
    <property type="protein sequence ID" value="RPB20024.1"/>
    <property type="molecule type" value="Genomic_DNA"/>
</dbReference>
<dbReference type="Proteomes" id="UP000267821">
    <property type="component" value="Unassembled WGS sequence"/>
</dbReference>
<evidence type="ECO:0000313" key="2">
    <source>
        <dbReference type="Proteomes" id="UP000267821"/>
    </source>
</evidence>
<dbReference type="OrthoDB" id="5486273at2759"/>
<reference evidence="1 2" key="1">
    <citation type="journal article" date="2018" name="Nat. Ecol. Evol.">
        <title>Pezizomycetes genomes reveal the molecular basis of ectomycorrhizal truffle lifestyle.</title>
        <authorList>
            <person name="Murat C."/>
            <person name="Payen T."/>
            <person name="Noel B."/>
            <person name="Kuo A."/>
            <person name="Morin E."/>
            <person name="Chen J."/>
            <person name="Kohler A."/>
            <person name="Krizsan K."/>
            <person name="Balestrini R."/>
            <person name="Da Silva C."/>
            <person name="Montanini B."/>
            <person name="Hainaut M."/>
            <person name="Levati E."/>
            <person name="Barry K.W."/>
            <person name="Belfiori B."/>
            <person name="Cichocki N."/>
            <person name="Clum A."/>
            <person name="Dockter R.B."/>
            <person name="Fauchery L."/>
            <person name="Guy J."/>
            <person name="Iotti M."/>
            <person name="Le Tacon F."/>
            <person name="Lindquist E.A."/>
            <person name="Lipzen A."/>
            <person name="Malagnac F."/>
            <person name="Mello A."/>
            <person name="Molinier V."/>
            <person name="Miyauchi S."/>
            <person name="Poulain J."/>
            <person name="Riccioni C."/>
            <person name="Rubini A."/>
            <person name="Sitrit Y."/>
            <person name="Splivallo R."/>
            <person name="Traeger S."/>
            <person name="Wang M."/>
            <person name="Zifcakova L."/>
            <person name="Wipf D."/>
            <person name="Zambonelli A."/>
            <person name="Paolocci F."/>
            <person name="Nowrousian M."/>
            <person name="Ottonello S."/>
            <person name="Baldrian P."/>
            <person name="Spatafora J.W."/>
            <person name="Henrissat B."/>
            <person name="Nagy L.G."/>
            <person name="Aury J.M."/>
            <person name="Wincker P."/>
            <person name="Grigoriev I.V."/>
            <person name="Bonfante P."/>
            <person name="Martin F.M."/>
        </authorList>
    </citation>
    <scope>NUCLEOTIDE SEQUENCE [LARGE SCALE GENOMIC DNA]</scope>
    <source>
        <strain evidence="1 2">ATCC MYA-4762</strain>
    </source>
</reference>
<organism evidence="1 2">
    <name type="scientific">Terfezia boudieri ATCC MYA-4762</name>
    <dbReference type="NCBI Taxonomy" id="1051890"/>
    <lineage>
        <taxon>Eukaryota</taxon>
        <taxon>Fungi</taxon>
        <taxon>Dikarya</taxon>
        <taxon>Ascomycota</taxon>
        <taxon>Pezizomycotina</taxon>
        <taxon>Pezizomycetes</taxon>
        <taxon>Pezizales</taxon>
        <taxon>Pezizaceae</taxon>
        <taxon>Terfezia</taxon>
    </lineage>
</organism>
<keyword evidence="2" id="KW-1185">Reference proteome</keyword>
<name>A0A3N4LAW1_9PEZI</name>
<dbReference type="AlphaFoldDB" id="A0A3N4LAW1"/>
<dbReference type="InParanoid" id="A0A3N4LAW1"/>
<evidence type="ECO:0000313" key="1">
    <source>
        <dbReference type="EMBL" id="RPB20024.1"/>
    </source>
</evidence>
<accession>A0A3N4LAW1</accession>